<gene>
    <name evidence="1" type="ORF">UFOVP172_25</name>
</gene>
<reference evidence="1" key="1">
    <citation type="submission" date="2020-05" db="EMBL/GenBank/DDBJ databases">
        <authorList>
            <person name="Chiriac C."/>
            <person name="Salcher M."/>
            <person name="Ghai R."/>
            <person name="Kavagutti S V."/>
        </authorList>
    </citation>
    <scope>NUCLEOTIDE SEQUENCE</scope>
</reference>
<organism evidence="1">
    <name type="scientific">uncultured Caudovirales phage</name>
    <dbReference type="NCBI Taxonomy" id="2100421"/>
    <lineage>
        <taxon>Viruses</taxon>
        <taxon>Duplodnaviria</taxon>
        <taxon>Heunggongvirae</taxon>
        <taxon>Uroviricota</taxon>
        <taxon>Caudoviricetes</taxon>
        <taxon>Peduoviridae</taxon>
        <taxon>Maltschvirus</taxon>
        <taxon>Maltschvirus maltsch</taxon>
    </lineage>
</organism>
<dbReference type="EMBL" id="LR798225">
    <property type="protein sequence ID" value="CAB5194729.1"/>
    <property type="molecule type" value="Genomic_DNA"/>
</dbReference>
<accession>A0A6J7WID6</accession>
<sequence>MTLELTLDEINAIMGMLGRQPYEQVESLIAKIRAQAIPQLPPAVAE</sequence>
<proteinExistence type="predicted"/>
<protein>
    <submittedName>
        <fullName evidence="1">Uncharacterized protein</fullName>
    </submittedName>
</protein>
<evidence type="ECO:0000313" key="1">
    <source>
        <dbReference type="EMBL" id="CAB5194729.1"/>
    </source>
</evidence>
<name>A0A6J7WID6_9CAUD</name>